<dbReference type="HOGENOM" id="CLU_2097028_0_0_1"/>
<reference evidence="3" key="1">
    <citation type="submission" date="2010-07" db="EMBL/GenBank/DDBJ databases">
        <title>The genome sequence of Gaeumannomyces graminis var. tritici strain R3-111a-1.</title>
        <authorList>
            <consortium name="The Broad Institute Genome Sequencing Platform"/>
            <person name="Ma L.-J."/>
            <person name="Dead R."/>
            <person name="Young S."/>
            <person name="Zeng Q."/>
            <person name="Koehrsen M."/>
            <person name="Alvarado L."/>
            <person name="Berlin A."/>
            <person name="Chapman S.B."/>
            <person name="Chen Z."/>
            <person name="Freedman E."/>
            <person name="Gellesch M."/>
            <person name="Goldberg J."/>
            <person name="Griggs A."/>
            <person name="Gujja S."/>
            <person name="Heilman E.R."/>
            <person name="Heiman D."/>
            <person name="Hepburn T."/>
            <person name="Howarth C."/>
            <person name="Jen D."/>
            <person name="Larson L."/>
            <person name="Mehta T."/>
            <person name="Neiman D."/>
            <person name="Pearson M."/>
            <person name="Roberts A."/>
            <person name="Saif S."/>
            <person name="Shea T."/>
            <person name="Shenoy N."/>
            <person name="Sisk P."/>
            <person name="Stolte C."/>
            <person name="Sykes S."/>
            <person name="Walk T."/>
            <person name="White J."/>
            <person name="Yandava C."/>
            <person name="Haas B."/>
            <person name="Nusbaum C."/>
            <person name="Birren B."/>
        </authorList>
    </citation>
    <scope>NUCLEOTIDE SEQUENCE [LARGE SCALE GENOMIC DNA]</scope>
    <source>
        <strain evidence="3">R3-111a-1</strain>
    </source>
</reference>
<dbReference type="RefSeq" id="XP_009224332.1">
    <property type="nucleotide sequence ID" value="XM_009226068.1"/>
</dbReference>
<dbReference type="GeneID" id="20348687"/>
<evidence type="ECO:0000313" key="1">
    <source>
        <dbReference type="EMBL" id="EJT74388.1"/>
    </source>
</evidence>
<evidence type="ECO:0000313" key="2">
    <source>
        <dbReference type="EnsemblFungi" id="EJT74388"/>
    </source>
</evidence>
<dbReference type="Proteomes" id="UP000006039">
    <property type="component" value="Unassembled WGS sequence"/>
</dbReference>
<name>J3P3Z4_GAET3</name>
<reference evidence="1" key="3">
    <citation type="submission" date="2010-09" db="EMBL/GenBank/DDBJ databases">
        <title>Annotation of Gaeumannomyces graminis var. tritici R3-111a-1.</title>
        <authorList>
            <consortium name="The Broad Institute Genome Sequencing Platform"/>
            <person name="Ma L.-J."/>
            <person name="Dead R."/>
            <person name="Young S.K."/>
            <person name="Zeng Q."/>
            <person name="Gargeya S."/>
            <person name="Fitzgerald M."/>
            <person name="Haas B."/>
            <person name="Abouelleil A."/>
            <person name="Alvarado L."/>
            <person name="Arachchi H.M."/>
            <person name="Berlin A."/>
            <person name="Brown A."/>
            <person name="Chapman S.B."/>
            <person name="Chen Z."/>
            <person name="Dunbar C."/>
            <person name="Freedman E."/>
            <person name="Gearin G."/>
            <person name="Gellesch M."/>
            <person name="Goldberg J."/>
            <person name="Griggs A."/>
            <person name="Gujja S."/>
            <person name="Heiman D."/>
            <person name="Howarth C."/>
            <person name="Larson L."/>
            <person name="Lui A."/>
            <person name="MacDonald P.J.P."/>
            <person name="Mehta T."/>
            <person name="Montmayeur A."/>
            <person name="Murphy C."/>
            <person name="Neiman D."/>
            <person name="Pearson M."/>
            <person name="Priest M."/>
            <person name="Roberts A."/>
            <person name="Saif S."/>
            <person name="Shea T."/>
            <person name="Shenoy N."/>
            <person name="Sisk P."/>
            <person name="Stolte C."/>
            <person name="Sykes S."/>
            <person name="Yandava C."/>
            <person name="Wortman J."/>
            <person name="Nusbaum C."/>
            <person name="Birren B."/>
        </authorList>
    </citation>
    <scope>NUCLEOTIDE SEQUENCE</scope>
    <source>
        <strain evidence="1">R3-111a-1</strain>
    </source>
</reference>
<keyword evidence="3" id="KW-1185">Reference proteome</keyword>
<gene>
    <name evidence="2" type="primary">20348687</name>
    <name evidence="1" type="ORF">GGTG_08229</name>
</gene>
<sequence length="116" mass="12652">MGMYIYSNALLDLHVAKGTQPHCGWGQVCSAKCRSDQSHIWSTGFFGPPLWTSTAPSANLLRSAKRQPITLAATIAARQCSQPSTSIATISEITIGFTYSGWCTFVVPSHWVFIET</sequence>
<dbReference type="EnsemblFungi" id="EJT74388">
    <property type="protein sequence ID" value="EJT74388"/>
    <property type="gene ID" value="GGTG_08229"/>
</dbReference>
<accession>J3P3Z4</accession>
<reference evidence="1" key="2">
    <citation type="submission" date="2010-07" db="EMBL/GenBank/DDBJ databases">
        <authorList>
            <consortium name="The Broad Institute Genome Sequencing Platform"/>
            <consortium name="Broad Institute Genome Sequencing Center for Infectious Disease"/>
            <person name="Ma L.-J."/>
            <person name="Dead R."/>
            <person name="Young S."/>
            <person name="Zeng Q."/>
            <person name="Koehrsen M."/>
            <person name="Alvarado L."/>
            <person name="Berlin A."/>
            <person name="Chapman S.B."/>
            <person name="Chen Z."/>
            <person name="Freedman E."/>
            <person name="Gellesch M."/>
            <person name="Goldberg J."/>
            <person name="Griggs A."/>
            <person name="Gujja S."/>
            <person name="Heilman E.R."/>
            <person name="Heiman D."/>
            <person name="Hepburn T."/>
            <person name="Howarth C."/>
            <person name="Jen D."/>
            <person name="Larson L."/>
            <person name="Mehta T."/>
            <person name="Neiman D."/>
            <person name="Pearson M."/>
            <person name="Roberts A."/>
            <person name="Saif S."/>
            <person name="Shea T."/>
            <person name="Shenoy N."/>
            <person name="Sisk P."/>
            <person name="Stolte C."/>
            <person name="Sykes S."/>
            <person name="Walk T."/>
            <person name="White J."/>
            <person name="Yandava C."/>
            <person name="Haas B."/>
            <person name="Nusbaum C."/>
            <person name="Birren B."/>
        </authorList>
    </citation>
    <scope>NUCLEOTIDE SEQUENCE</scope>
    <source>
        <strain evidence="1">R3-111a-1</strain>
    </source>
</reference>
<proteinExistence type="predicted"/>
<reference evidence="2" key="5">
    <citation type="submission" date="2018-04" db="UniProtKB">
        <authorList>
            <consortium name="EnsemblFungi"/>
        </authorList>
    </citation>
    <scope>IDENTIFICATION</scope>
    <source>
        <strain evidence="2">R3-111a-1</strain>
    </source>
</reference>
<dbReference type="VEuPathDB" id="FungiDB:GGTG_08229"/>
<dbReference type="AlphaFoldDB" id="J3P3Z4"/>
<protein>
    <submittedName>
        <fullName evidence="1 2">Uncharacterized protein</fullName>
    </submittedName>
</protein>
<organism evidence="1">
    <name type="scientific">Gaeumannomyces tritici (strain R3-111a-1)</name>
    <name type="common">Wheat and barley take-all root rot fungus</name>
    <name type="synonym">Gaeumannomyces graminis var. tritici</name>
    <dbReference type="NCBI Taxonomy" id="644352"/>
    <lineage>
        <taxon>Eukaryota</taxon>
        <taxon>Fungi</taxon>
        <taxon>Dikarya</taxon>
        <taxon>Ascomycota</taxon>
        <taxon>Pezizomycotina</taxon>
        <taxon>Sordariomycetes</taxon>
        <taxon>Sordariomycetidae</taxon>
        <taxon>Magnaporthales</taxon>
        <taxon>Magnaporthaceae</taxon>
        <taxon>Gaeumannomyces</taxon>
    </lineage>
</organism>
<dbReference type="EMBL" id="GL385398">
    <property type="protein sequence ID" value="EJT74388.1"/>
    <property type="molecule type" value="Genomic_DNA"/>
</dbReference>
<reference evidence="2" key="4">
    <citation type="journal article" date="2015" name="G3 (Bethesda)">
        <title>Genome sequences of three phytopathogenic species of the Magnaporthaceae family of fungi.</title>
        <authorList>
            <person name="Okagaki L.H."/>
            <person name="Nunes C.C."/>
            <person name="Sailsbery J."/>
            <person name="Clay B."/>
            <person name="Brown D."/>
            <person name="John T."/>
            <person name="Oh Y."/>
            <person name="Young N."/>
            <person name="Fitzgerald M."/>
            <person name="Haas B.J."/>
            <person name="Zeng Q."/>
            <person name="Young S."/>
            <person name="Adiconis X."/>
            <person name="Fan L."/>
            <person name="Levin J.Z."/>
            <person name="Mitchell T.K."/>
            <person name="Okubara P.A."/>
            <person name="Farman M.L."/>
            <person name="Kohn L.M."/>
            <person name="Birren B."/>
            <person name="Ma L.-J."/>
            <person name="Dean R.A."/>
        </authorList>
    </citation>
    <scope>NUCLEOTIDE SEQUENCE</scope>
    <source>
        <strain evidence="2">R3-111a-1</strain>
    </source>
</reference>
<evidence type="ECO:0000313" key="3">
    <source>
        <dbReference type="Proteomes" id="UP000006039"/>
    </source>
</evidence>